<accession>A0A557SXX0</accession>
<gene>
    <name evidence="1" type="ORF">NARC_30169</name>
</gene>
<dbReference type="EMBL" id="VOAH01000003">
    <property type="protein sequence ID" value="TVP41454.1"/>
    <property type="molecule type" value="Genomic_DNA"/>
</dbReference>
<dbReference type="Proteomes" id="UP000315289">
    <property type="component" value="Unassembled WGS sequence"/>
</dbReference>
<organism evidence="1 2">
    <name type="scientific">Candidatus Nitrosocosmicus arcticus</name>
    <dbReference type="NCBI Taxonomy" id="2035267"/>
    <lineage>
        <taxon>Archaea</taxon>
        <taxon>Nitrososphaerota</taxon>
        <taxon>Nitrososphaeria</taxon>
        <taxon>Nitrososphaerales</taxon>
        <taxon>Nitrososphaeraceae</taxon>
        <taxon>Candidatus Nitrosocosmicus</taxon>
    </lineage>
</organism>
<sequence>MGRKDDTRGVEKNMNIFLDFKNKEINTEEELECILTINYTGRFDSISINSQIEDSSDVFTYTEINGKKINHPYARLSIMKKELQNPSSIRVKAITTHIPKSAESVVKLRATLIQEHKEIASDVKFIKIKK</sequence>
<reference evidence="1 2" key="1">
    <citation type="journal article" date="2019" name="Front. Microbiol.">
        <title>Ammonia Oxidation by the Arctic Terrestrial Thaumarchaeote Candidatus Nitrosocosmicus arcticus Is Stimulated by Increasing Temperatures.</title>
        <authorList>
            <person name="Alves R.J.E."/>
            <person name="Kerou M."/>
            <person name="Zappe A."/>
            <person name="Bittner R."/>
            <person name="Abby S.S."/>
            <person name="Schmidt H.A."/>
            <person name="Pfeifer K."/>
            <person name="Schleper C."/>
        </authorList>
    </citation>
    <scope>NUCLEOTIDE SEQUENCE [LARGE SCALE GENOMIC DNA]</scope>
    <source>
        <strain evidence="1 2">Kfb</strain>
    </source>
</reference>
<dbReference type="AlphaFoldDB" id="A0A557SXX0"/>
<protein>
    <submittedName>
        <fullName evidence="1">Uncharacterized protein</fullName>
    </submittedName>
</protein>
<evidence type="ECO:0000313" key="1">
    <source>
        <dbReference type="EMBL" id="TVP41454.1"/>
    </source>
</evidence>
<keyword evidence="2" id="KW-1185">Reference proteome</keyword>
<name>A0A557SXX0_9ARCH</name>
<proteinExistence type="predicted"/>
<evidence type="ECO:0000313" key="2">
    <source>
        <dbReference type="Proteomes" id="UP000315289"/>
    </source>
</evidence>
<comment type="caution">
    <text evidence="1">The sequence shown here is derived from an EMBL/GenBank/DDBJ whole genome shotgun (WGS) entry which is preliminary data.</text>
</comment>
<dbReference type="OrthoDB" id="8779at2157"/>
<dbReference type="RefSeq" id="WP_144728928.1">
    <property type="nucleotide sequence ID" value="NZ_ML675579.1"/>
</dbReference>